<dbReference type="InterPro" id="IPR009060">
    <property type="entry name" value="UBA-like_sf"/>
</dbReference>
<sequence>MEDEAASRLAQFMAITGAEAETAAQLLQASDQNLEEAVNLFFASGMLSAGPSTAAGSSGGISQDASEELAKRLQQEAEQEAQREENVRAADVVRTERLINEQQLQALRRKELHQNGEPQQAMDAFRDFSAEEGGDASAGQKGLAELFRPPKDLSFPGDLEAAKEAAMQQKKWLIVNIQDNSEFASHQLNRDTWSDKSVKALLEAFFVVWQAYCTSDAGQRACNMYKLSALPAVMVVDPITGACLISWIGHIPPSQLLERLEPFLDMSPEDGDSVQSALKRKHSQTQALAVGPSRTAPMTEDEEIAMAMQMSMEQADAGQQGGTAKEPIGTDRSGDLLAAAMESLPEEAEPGDSQAASVAIRLPDGRRIQRRFPKAAPVKSLKSLCIVSEQEAASGRPFKLKPAYPGAEELIDDSKTLTDAGVSGAMLVMTWAD</sequence>
<dbReference type="InterPro" id="IPR050730">
    <property type="entry name" value="UBX_domain-protein"/>
</dbReference>
<feature type="domain" description="UBX" evidence="3">
    <location>
        <begin position="351"/>
        <end position="430"/>
    </location>
</feature>
<evidence type="ECO:0000256" key="2">
    <source>
        <dbReference type="SAM" id="MobiDB-lite"/>
    </source>
</evidence>
<dbReference type="CDD" id="cd02958">
    <property type="entry name" value="UAS"/>
    <property type="match status" value="1"/>
</dbReference>
<dbReference type="Gene3D" id="1.10.8.10">
    <property type="entry name" value="DNA helicase RuvA subunit, C-terminal domain"/>
    <property type="match status" value="1"/>
</dbReference>
<accession>A0A061R231</accession>
<dbReference type="Pfam" id="PF13899">
    <property type="entry name" value="Thioredoxin_7"/>
    <property type="match status" value="1"/>
</dbReference>
<dbReference type="EMBL" id="GBEZ01021994">
    <property type="protein sequence ID" value="JAC64804.1"/>
    <property type="molecule type" value="Transcribed_RNA"/>
</dbReference>
<dbReference type="PANTHER" id="PTHR23322:SF6">
    <property type="entry name" value="UBX DOMAIN-CONTAINING PROTEIN 7"/>
    <property type="match status" value="1"/>
</dbReference>
<dbReference type="Gene3D" id="3.10.20.90">
    <property type="entry name" value="Phosphatidylinositol 3-kinase Catalytic Subunit, Chain A, domain 1"/>
    <property type="match status" value="1"/>
</dbReference>
<dbReference type="SUPFAM" id="SSF46934">
    <property type="entry name" value="UBA-like"/>
    <property type="match status" value="1"/>
</dbReference>
<name>A0A061R231_9CHLO</name>
<dbReference type="InterPro" id="IPR029071">
    <property type="entry name" value="Ubiquitin-like_domsf"/>
</dbReference>
<dbReference type="InterPro" id="IPR003903">
    <property type="entry name" value="UIM_dom"/>
</dbReference>
<dbReference type="Pfam" id="PF14555">
    <property type="entry name" value="UBA_4"/>
    <property type="match status" value="1"/>
</dbReference>
<proteinExistence type="predicted"/>
<dbReference type="Gene3D" id="6.10.300.40">
    <property type="match status" value="1"/>
</dbReference>
<organism evidence="4">
    <name type="scientific">Tetraselmis sp. GSL018</name>
    <dbReference type="NCBI Taxonomy" id="582737"/>
    <lineage>
        <taxon>Eukaryota</taxon>
        <taxon>Viridiplantae</taxon>
        <taxon>Chlorophyta</taxon>
        <taxon>core chlorophytes</taxon>
        <taxon>Chlorodendrophyceae</taxon>
        <taxon>Chlorodendrales</taxon>
        <taxon>Chlorodendraceae</taxon>
        <taxon>Tetraselmis</taxon>
    </lineage>
</organism>
<dbReference type="SUPFAM" id="SSF54236">
    <property type="entry name" value="Ubiquitin-like"/>
    <property type="match status" value="1"/>
</dbReference>
<evidence type="ECO:0000259" key="3">
    <source>
        <dbReference type="PROSITE" id="PS50033"/>
    </source>
</evidence>
<dbReference type="Pfam" id="PF00789">
    <property type="entry name" value="UBX"/>
    <property type="match status" value="1"/>
</dbReference>
<dbReference type="InterPro" id="IPR001012">
    <property type="entry name" value="UBX_dom"/>
</dbReference>
<evidence type="ECO:0000313" key="4">
    <source>
        <dbReference type="EMBL" id="JAC64804.1"/>
    </source>
</evidence>
<dbReference type="InterPro" id="IPR006577">
    <property type="entry name" value="UAS"/>
</dbReference>
<reference evidence="4" key="1">
    <citation type="submission" date="2014-05" db="EMBL/GenBank/DDBJ databases">
        <title>The transcriptome of the halophilic microalga Tetraselmis sp. GSL018 isolated from the Great Salt Lake, Utah.</title>
        <authorList>
            <person name="Jinkerson R.E."/>
            <person name="D'Adamo S."/>
            <person name="Posewitz M.C."/>
        </authorList>
    </citation>
    <scope>NUCLEOTIDE SEQUENCE</scope>
    <source>
        <strain evidence="4">GSL018</strain>
    </source>
</reference>
<evidence type="ECO:0000256" key="1">
    <source>
        <dbReference type="SAM" id="Coils"/>
    </source>
</evidence>
<dbReference type="GO" id="GO:0043130">
    <property type="term" value="F:ubiquitin binding"/>
    <property type="evidence" value="ECO:0007669"/>
    <property type="project" value="TreeGrafter"/>
</dbReference>
<dbReference type="GO" id="GO:0043161">
    <property type="term" value="P:proteasome-mediated ubiquitin-dependent protein catabolic process"/>
    <property type="evidence" value="ECO:0007669"/>
    <property type="project" value="TreeGrafter"/>
</dbReference>
<dbReference type="CDD" id="cd01767">
    <property type="entry name" value="UBX"/>
    <property type="match status" value="1"/>
</dbReference>
<dbReference type="AlphaFoldDB" id="A0A061R231"/>
<dbReference type="InterPro" id="IPR036249">
    <property type="entry name" value="Thioredoxin-like_sf"/>
</dbReference>
<feature type="coiled-coil region" evidence="1">
    <location>
        <begin position="63"/>
        <end position="90"/>
    </location>
</feature>
<dbReference type="PROSITE" id="PS50330">
    <property type="entry name" value="UIM"/>
    <property type="match status" value="1"/>
</dbReference>
<dbReference type="SUPFAM" id="SSF52833">
    <property type="entry name" value="Thioredoxin-like"/>
    <property type="match status" value="1"/>
</dbReference>
<dbReference type="SMART" id="SM00594">
    <property type="entry name" value="UAS"/>
    <property type="match status" value="1"/>
</dbReference>
<feature type="region of interest" description="Disordered" evidence="2">
    <location>
        <begin position="268"/>
        <end position="297"/>
    </location>
</feature>
<dbReference type="PANTHER" id="PTHR23322">
    <property type="entry name" value="FAS-ASSOCIATED PROTEIN"/>
    <property type="match status" value="1"/>
</dbReference>
<dbReference type="GO" id="GO:0005634">
    <property type="term" value="C:nucleus"/>
    <property type="evidence" value="ECO:0007669"/>
    <property type="project" value="TreeGrafter"/>
</dbReference>
<dbReference type="CDD" id="cd14273">
    <property type="entry name" value="UBA_TAP-C_like"/>
    <property type="match status" value="1"/>
</dbReference>
<keyword evidence="1" id="KW-0175">Coiled coil</keyword>
<protein>
    <submittedName>
        <fullName evidence="4">Ubx domain-containing protein</fullName>
    </submittedName>
</protein>
<gene>
    <name evidence="4" type="ORF">TSPGSL018_17495</name>
</gene>
<dbReference type="PROSITE" id="PS50033">
    <property type="entry name" value="UBX"/>
    <property type="match status" value="1"/>
</dbReference>
<dbReference type="Gene3D" id="3.40.30.10">
    <property type="entry name" value="Glutaredoxin"/>
    <property type="match status" value="1"/>
</dbReference>